<organism evidence="1 2">
    <name type="scientific">Mycobacterium syngnathidarum</name>
    <dbReference type="NCBI Taxonomy" id="1908205"/>
    <lineage>
        <taxon>Bacteria</taxon>
        <taxon>Bacillati</taxon>
        <taxon>Actinomycetota</taxon>
        <taxon>Actinomycetes</taxon>
        <taxon>Mycobacteriales</taxon>
        <taxon>Mycobacteriaceae</taxon>
        <taxon>Mycobacterium</taxon>
    </lineage>
</organism>
<name>A0A1S1JW10_9MYCO</name>
<accession>A0A1S1JW10</accession>
<dbReference type="AlphaFoldDB" id="A0A1S1JW10"/>
<reference evidence="1 2" key="1">
    <citation type="submission" date="2016-10" db="EMBL/GenBank/DDBJ databases">
        <title>Evaluation of Human, Animal and Environmental Mycobacterium chelonae Isolates by Core Genome Phylogenomic Analysis, Targeted Gene Comparison, and Anti-microbial Susceptibility Patterns: A Tale of Mistaken Identities.</title>
        <authorList>
            <person name="Fogelson S.B."/>
            <person name="Camus A.C."/>
            <person name="Lorenz W."/>
            <person name="Vasireddy R."/>
            <person name="Vasireddy S."/>
            <person name="Smith T."/>
            <person name="Brown-Elliott B.A."/>
            <person name="Wallace R.J.Jr."/>
            <person name="Hasan N.A."/>
            <person name="Reischl U."/>
            <person name="Sanchez S."/>
        </authorList>
    </citation>
    <scope>NUCLEOTIDE SEQUENCE [LARGE SCALE GENOMIC DNA]</scope>
    <source>
        <strain evidence="1 2">24999</strain>
    </source>
</reference>
<keyword evidence="2" id="KW-1185">Reference proteome</keyword>
<evidence type="ECO:0000313" key="1">
    <source>
        <dbReference type="EMBL" id="OHT91091.1"/>
    </source>
</evidence>
<sequence length="113" mass="12290">MRRFLELVDVNGQLQAQGTHARLTFGKRPRGAVFVYPFGRRFPPFKLSIKDGQLMIAGCWKGNFGVTGDPGFAEIASMLGQDEAARASAVPVAGLDPDELWAVGDRVSRAINQ</sequence>
<evidence type="ECO:0000313" key="2">
    <source>
        <dbReference type="Proteomes" id="UP000179636"/>
    </source>
</evidence>
<proteinExistence type="predicted"/>
<gene>
    <name evidence="1" type="ORF">BKG61_25555</name>
</gene>
<comment type="caution">
    <text evidence="1">The sequence shown here is derived from an EMBL/GenBank/DDBJ whole genome shotgun (WGS) entry which is preliminary data.</text>
</comment>
<protein>
    <submittedName>
        <fullName evidence="1">Uncharacterized protein</fullName>
    </submittedName>
</protein>
<dbReference type="OrthoDB" id="4624774at2"/>
<dbReference type="EMBL" id="MLHV01000033">
    <property type="protein sequence ID" value="OHT91091.1"/>
    <property type="molecule type" value="Genomic_DNA"/>
</dbReference>
<dbReference type="Proteomes" id="UP000179636">
    <property type="component" value="Unassembled WGS sequence"/>
</dbReference>